<evidence type="ECO:0000256" key="3">
    <source>
        <dbReference type="SAM" id="MobiDB-lite"/>
    </source>
</evidence>
<feature type="compositionally biased region" description="Low complexity" evidence="3">
    <location>
        <begin position="405"/>
        <end position="422"/>
    </location>
</feature>
<dbReference type="Pfam" id="PF00611">
    <property type="entry name" value="FCH"/>
    <property type="match status" value="1"/>
</dbReference>
<feature type="compositionally biased region" description="Polar residues" evidence="3">
    <location>
        <begin position="496"/>
        <end position="512"/>
    </location>
</feature>
<evidence type="ECO:0000313" key="7">
    <source>
        <dbReference type="Proteomes" id="UP000027238"/>
    </source>
</evidence>
<dbReference type="EMBL" id="JMSE01000779">
    <property type="protein sequence ID" value="KDN67755.1"/>
    <property type="molecule type" value="Genomic_DNA"/>
</dbReference>
<dbReference type="SUPFAM" id="SSF48350">
    <property type="entry name" value="GTPase activation domain, GAP"/>
    <property type="match status" value="1"/>
</dbReference>
<evidence type="ECO:0000259" key="5">
    <source>
        <dbReference type="PROSITE" id="PS51741"/>
    </source>
</evidence>
<gene>
    <name evidence="6" type="ORF">CSUB01_07664</name>
</gene>
<keyword evidence="2" id="KW-0175">Coiled coil</keyword>
<keyword evidence="7" id="KW-1185">Reference proteome</keyword>
<proteinExistence type="predicted"/>
<organism evidence="6 7">
    <name type="scientific">Colletotrichum sublineola</name>
    <name type="common">Sorghum anthracnose fungus</name>
    <dbReference type="NCBI Taxonomy" id="1173701"/>
    <lineage>
        <taxon>Eukaryota</taxon>
        <taxon>Fungi</taxon>
        <taxon>Dikarya</taxon>
        <taxon>Ascomycota</taxon>
        <taxon>Pezizomycotina</taxon>
        <taxon>Sordariomycetes</taxon>
        <taxon>Hypocreomycetidae</taxon>
        <taxon>Glomerellales</taxon>
        <taxon>Glomerellaceae</taxon>
        <taxon>Colletotrichum</taxon>
        <taxon>Colletotrichum graminicola species complex</taxon>
    </lineage>
</organism>
<evidence type="ECO:0000313" key="6">
    <source>
        <dbReference type="EMBL" id="KDN67755.1"/>
    </source>
</evidence>
<comment type="caution">
    <text evidence="6">The sequence shown here is derived from an EMBL/GenBank/DDBJ whole genome shotgun (WGS) entry which is preliminary data.</text>
</comment>
<dbReference type="CDD" id="cd07652">
    <property type="entry name" value="F-BAR_Rgd1"/>
    <property type="match status" value="1"/>
</dbReference>
<dbReference type="InterPro" id="IPR050729">
    <property type="entry name" value="Rho-GAP"/>
</dbReference>
<feature type="compositionally biased region" description="Polar residues" evidence="3">
    <location>
        <begin position="241"/>
        <end position="256"/>
    </location>
</feature>
<feature type="compositionally biased region" description="Low complexity" evidence="3">
    <location>
        <begin position="29"/>
        <end position="38"/>
    </location>
</feature>
<dbReference type="Pfam" id="PF00620">
    <property type="entry name" value="RhoGAP"/>
    <property type="match status" value="1"/>
</dbReference>
<dbReference type="OrthoDB" id="437889at2759"/>
<dbReference type="SMART" id="SM00055">
    <property type="entry name" value="FCH"/>
    <property type="match status" value="1"/>
</dbReference>
<dbReference type="HOGENOM" id="CLU_010730_3_0_1"/>
<feature type="compositionally biased region" description="Low complexity" evidence="3">
    <location>
        <begin position="477"/>
        <end position="495"/>
    </location>
</feature>
<dbReference type="SMART" id="SM00324">
    <property type="entry name" value="RhoGAP"/>
    <property type="match status" value="1"/>
</dbReference>
<dbReference type="eggNOG" id="KOG1450">
    <property type="taxonomic scope" value="Eukaryota"/>
</dbReference>
<dbReference type="PANTHER" id="PTHR23176:SF136">
    <property type="entry name" value="RHO GTPASE ACTIVATOR (RGD1)"/>
    <property type="match status" value="1"/>
</dbReference>
<dbReference type="Gene3D" id="1.20.1270.60">
    <property type="entry name" value="Arfaptin homology (AH) domain/BAR domain"/>
    <property type="match status" value="1"/>
</dbReference>
<dbReference type="InterPro" id="IPR008936">
    <property type="entry name" value="Rho_GTPase_activation_prot"/>
</dbReference>
<dbReference type="OMA" id="DSGWQAR"/>
<protein>
    <submittedName>
        <fullName evidence="6">Putative beta-chimaerin</fullName>
    </submittedName>
</protein>
<dbReference type="PANTHER" id="PTHR23176">
    <property type="entry name" value="RHO/RAC/CDC GTPASE-ACTIVATING PROTEIN"/>
    <property type="match status" value="1"/>
</dbReference>
<dbReference type="STRING" id="1173701.A0A066XP43"/>
<feature type="region of interest" description="Disordered" evidence="3">
    <location>
        <begin position="1"/>
        <end position="89"/>
    </location>
</feature>
<dbReference type="Gene3D" id="1.10.555.10">
    <property type="entry name" value="Rho GTPase activation protein"/>
    <property type="match status" value="1"/>
</dbReference>
<feature type="compositionally biased region" description="Polar residues" evidence="3">
    <location>
        <begin position="39"/>
        <end position="50"/>
    </location>
</feature>
<dbReference type="PROSITE" id="PS51741">
    <property type="entry name" value="F_BAR"/>
    <property type="match status" value="1"/>
</dbReference>
<feature type="domain" description="F-BAR" evidence="5">
    <location>
        <begin position="86"/>
        <end position="359"/>
    </location>
</feature>
<evidence type="ECO:0000256" key="1">
    <source>
        <dbReference type="ARBA" id="ARBA00022468"/>
    </source>
</evidence>
<reference evidence="7" key="1">
    <citation type="journal article" date="2014" name="Genome Announc.">
        <title>Draft genome sequence of Colletotrichum sublineola, a destructive pathogen of cultivated sorghum.</title>
        <authorList>
            <person name="Baroncelli R."/>
            <person name="Sanz-Martin J.M."/>
            <person name="Rech G.E."/>
            <person name="Sukno S.A."/>
            <person name="Thon M.R."/>
        </authorList>
    </citation>
    <scope>NUCLEOTIDE SEQUENCE [LARGE SCALE GENOMIC DNA]</scope>
    <source>
        <strain evidence="7">TX430BB</strain>
    </source>
</reference>
<accession>A0A066XP43</accession>
<feature type="region of interest" description="Disordered" evidence="3">
    <location>
        <begin position="395"/>
        <end position="584"/>
    </location>
</feature>
<dbReference type="AlphaFoldDB" id="A0A066XP43"/>
<dbReference type="GO" id="GO:0005096">
    <property type="term" value="F:GTPase activator activity"/>
    <property type="evidence" value="ECO:0007669"/>
    <property type="project" value="UniProtKB-KW"/>
</dbReference>
<evidence type="ECO:0000256" key="2">
    <source>
        <dbReference type="PROSITE-ProRule" id="PRU01077"/>
    </source>
</evidence>
<feature type="compositionally biased region" description="Low complexity" evidence="3">
    <location>
        <begin position="450"/>
        <end position="470"/>
    </location>
</feature>
<evidence type="ECO:0000259" key="4">
    <source>
        <dbReference type="PROSITE" id="PS50238"/>
    </source>
</evidence>
<feature type="region of interest" description="Disordered" evidence="3">
    <location>
        <begin position="235"/>
        <end position="260"/>
    </location>
</feature>
<dbReference type="GO" id="GO:0005938">
    <property type="term" value="C:cell cortex"/>
    <property type="evidence" value="ECO:0007669"/>
    <property type="project" value="UniProtKB-ARBA"/>
</dbReference>
<name>A0A066XP43_COLSU</name>
<keyword evidence="1" id="KW-0343">GTPase activation</keyword>
<dbReference type="SUPFAM" id="SSF103657">
    <property type="entry name" value="BAR/IMD domain-like"/>
    <property type="match status" value="1"/>
</dbReference>
<dbReference type="FunFam" id="1.20.1270.60:FF:000063">
    <property type="entry name" value="Rho GTPase activator"/>
    <property type="match status" value="1"/>
</dbReference>
<dbReference type="GO" id="GO:0007165">
    <property type="term" value="P:signal transduction"/>
    <property type="evidence" value="ECO:0007669"/>
    <property type="project" value="InterPro"/>
</dbReference>
<feature type="compositionally biased region" description="Low complexity" evidence="3">
    <location>
        <begin position="519"/>
        <end position="559"/>
    </location>
</feature>
<dbReference type="InterPro" id="IPR027267">
    <property type="entry name" value="AH/BAR_dom_sf"/>
</dbReference>
<dbReference type="PROSITE" id="PS50238">
    <property type="entry name" value="RHOGAP"/>
    <property type="match status" value="1"/>
</dbReference>
<dbReference type="InterPro" id="IPR000198">
    <property type="entry name" value="RhoGAP_dom"/>
</dbReference>
<dbReference type="Proteomes" id="UP000027238">
    <property type="component" value="Unassembled WGS sequence"/>
</dbReference>
<sequence length="787" mass="86392">MADLRSPSDDNLPSHNEQRDRTSSMSLGTAETTTTTTAPSQNEGATTSNGDVPAGAETASAPASEVSRQVQDVLSSDVRPSPAYPQNPSNALTVAQIGVATMLNQLKASIASAKEFALFLKKRSHIEESHASSLKKLSRISQETMHQPDHRQGTFAQAYSEMMYIHERMAENGSQFAQSLQLMHDDLLELAAVAERSRKGWKANGLAAEQRVAELEAAMRKSKAKYDSLAEEYDRARTGDTSRNSGKMFSLKSKSGPQHEEDLLRKTQAADQDYQSKVQTLQSEKAELIARTRPEAISALQDLVKETDSGLALQMQKFASFNEKLLLSNGLCISPIKGHGSGGPRSLREAVMAINNEKDLHDYLISHHSKVANNNGEVKYEKNPILTTARHPAMGHQSNASISNGLQSSGPPLGQGQQQQQQREMPPPARPGGSQQPAEPPRDFLPPSMPASQQQRPSSQHQHQPPQSQHGRSFSTNNMLNQPSQQQQFQSNRNSGVLTSRYNGGTISSQGPPQLGALPFQTSQSPPPQQQQQPASPPQQSQYQPPQQQRQSNPMQQYPPQGPPPGAGGYPPHNKQAPPGPAPNAASPVFGLSLTRLYERDGLPVPMVVYQCIQAVDLYGLGVEGIYRQSGSLTHINKLKTMFDTDSTNPLLDFRNPENFYHDVNSVTGLLKQFLRDLPNPLLTTEHHSELIEAAKIEDDIVRRDSLHAIINSLPDPNYATLRSLTLHLHRIMENSHINRMNSHNLSVIFGPTVMGTDPSTSIADAGWQIKVVDTILQNTYEIFDDE</sequence>
<dbReference type="InterPro" id="IPR001060">
    <property type="entry name" value="FCH_dom"/>
</dbReference>
<feature type="domain" description="Rho-GAP" evidence="4">
    <location>
        <begin position="592"/>
        <end position="784"/>
    </location>
</feature>
<dbReference type="InterPro" id="IPR031160">
    <property type="entry name" value="F_BAR_dom"/>
</dbReference>